<feature type="transmembrane region" description="Helical" evidence="1">
    <location>
        <begin position="20"/>
        <end position="37"/>
    </location>
</feature>
<evidence type="ECO:0000313" key="3">
    <source>
        <dbReference type="Proteomes" id="UP001596233"/>
    </source>
</evidence>
<gene>
    <name evidence="2" type="ORF">ACFP56_15160</name>
</gene>
<accession>A0ABW1V939</accession>
<dbReference type="RefSeq" id="WP_379236018.1">
    <property type="nucleotide sequence ID" value="NZ_JBHSTE010000005.1"/>
</dbReference>
<dbReference type="Proteomes" id="UP001596233">
    <property type="component" value="Unassembled WGS sequence"/>
</dbReference>
<keyword evidence="1" id="KW-0812">Transmembrane</keyword>
<keyword evidence="1" id="KW-1133">Transmembrane helix</keyword>
<evidence type="ECO:0000256" key="1">
    <source>
        <dbReference type="SAM" id="Phobius"/>
    </source>
</evidence>
<sequence length="276" mass="31772">MSQRIRQGWSVTKRHFKIILLYFFYQMLWGFFLYRIVDHIVSPLLLRYPKITNQSEAIQLFWIENQFNLLKTDMITPYLWSALGLLLLRMLLTPILQSGLNYSLYAMSQGEQHTQFRKGIASCWKPMTLMYWLKNLAIIAPLAYLLRPLFTAHNHQAAITAVLEQSGWLWLAALLWAITISALFYIMSLGIGAQLSPLNALMKGAKHILQVLAIGIVLALIYSLISLSIHTLSILWVTFISFLLYQLLPLVRAIFKIWTISSQYTAIGNDLHPSNQ</sequence>
<reference evidence="3" key="1">
    <citation type="journal article" date="2019" name="Int. J. Syst. Evol. Microbiol.">
        <title>The Global Catalogue of Microorganisms (GCM) 10K type strain sequencing project: providing services to taxonomists for standard genome sequencing and annotation.</title>
        <authorList>
            <consortium name="The Broad Institute Genomics Platform"/>
            <consortium name="The Broad Institute Genome Sequencing Center for Infectious Disease"/>
            <person name="Wu L."/>
            <person name="Ma J."/>
        </authorList>
    </citation>
    <scope>NUCLEOTIDE SEQUENCE [LARGE SCALE GENOMIC DNA]</scope>
    <source>
        <strain evidence="3">PCU 280</strain>
    </source>
</reference>
<keyword evidence="1" id="KW-0472">Membrane</keyword>
<protein>
    <submittedName>
        <fullName evidence="2">Uncharacterized protein</fullName>
    </submittedName>
</protein>
<dbReference type="EMBL" id="JBHSTE010000005">
    <property type="protein sequence ID" value="MFC6333965.1"/>
    <property type="molecule type" value="Genomic_DNA"/>
</dbReference>
<proteinExistence type="predicted"/>
<organism evidence="2 3">
    <name type="scientific">Paenibacillus septentrionalis</name>
    <dbReference type="NCBI Taxonomy" id="429342"/>
    <lineage>
        <taxon>Bacteria</taxon>
        <taxon>Bacillati</taxon>
        <taxon>Bacillota</taxon>
        <taxon>Bacilli</taxon>
        <taxon>Bacillales</taxon>
        <taxon>Paenibacillaceae</taxon>
        <taxon>Paenibacillus</taxon>
    </lineage>
</organism>
<feature type="transmembrane region" description="Helical" evidence="1">
    <location>
        <begin position="235"/>
        <end position="255"/>
    </location>
</feature>
<name>A0ABW1V939_9BACL</name>
<feature type="transmembrane region" description="Helical" evidence="1">
    <location>
        <begin position="78"/>
        <end position="107"/>
    </location>
</feature>
<feature type="transmembrane region" description="Helical" evidence="1">
    <location>
        <begin position="167"/>
        <end position="187"/>
    </location>
</feature>
<evidence type="ECO:0000313" key="2">
    <source>
        <dbReference type="EMBL" id="MFC6333965.1"/>
    </source>
</evidence>
<keyword evidence="3" id="KW-1185">Reference proteome</keyword>
<feature type="transmembrane region" description="Helical" evidence="1">
    <location>
        <begin position="128"/>
        <end position="147"/>
    </location>
</feature>
<feature type="transmembrane region" description="Helical" evidence="1">
    <location>
        <begin position="208"/>
        <end position="229"/>
    </location>
</feature>
<comment type="caution">
    <text evidence="2">The sequence shown here is derived from an EMBL/GenBank/DDBJ whole genome shotgun (WGS) entry which is preliminary data.</text>
</comment>